<evidence type="ECO:0000256" key="4">
    <source>
        <dbReference type="ARBA" id="ARBA00023163"/>
    </source>
</evidence>
<keyword evidence="8" id="KW-1185">Reference proteome</keyword>
<proteinExistence type="predicted"/>
<evidence type="ECO:0000313" key="8">
    <source>
        <dbReference type="Proteomes" id="UP000184330"/>
    </source>
</evidence>
<evidence type="ECO:0000256" key="2">
    <source>
        <dbReference type="ARBA" id="ARBA00023015"/>
    </source>
</evidence>
<evidence type="ECO:0000256" key="3">
    <source>
        <dbReference type="ARBA" id="ARBA00023125"/>
    </source>
</evidence>
<evidence type="ECO:0000313" key="7">
    <source>
        <dbReference type="EMBL" id="CZR65600.1"/>
    </source>
</evidence>
<feature type="compositionally biased region" description="Low complexity" evidence="6">
    <location>
        <begin position="189"/>
        <end position="199"/>
    </location>
</feature>
<dbReference type="GO" id="GO:0000981">
    <property type="term" value="F:DNA-binding transcription factor activity, RNA polymerase II-specific"/>
    <property type="evidence" value="ECO:0007669"/>
    <property type="project" value="TreeGrafter"/>
</dbReference>
<evidence type="ECO:0000256" key="5">
    <source>
        <dbReference type="ARBA" id="ARBA00023242"/>
    </source>
</evidence>
<keyword evidence="3" id="KW-0238">DNA-binding</keyword>
<dbReference type="GO" id="GO:0005634">
    <property type="term" value="C:nucleus"/>
    <property type="evidence" value="ECO:0007669"/>
    <property type="project" value="UniProtKB-SubCell"/>
</dbReference>
<protein>
    <recommendedName>
        <fullName evidence="9">Transcription factor domain-containing protein</fullName>
    </recommendedName>
</protein>
<reference evidence="7 8" key="1">
    <citation type="submission" date="2016-03" db="EMBL/GenBank/DDBJ databases">
        <authorList>
            <person name="Ploux O."/>
        </authorList>
    </citation>
    <scope>NUCLEOTIDE SEQUENCE [LARGE SCALE GENOMIC DNA]</scope>
    <source>
        <strain evidence="7 8">UAMH 11012</strain>
    </source>
</reference>
<name>A0A1L7XKL4_9HELO</name>
<dbReference type="PANTHER" id="PTHR31845">
    <property type="entry name" value="FINGER DOMAIN PROTEIN, PUTATIVE-RELATED"/>
    <property type="match status" value="1"/>
</dbReference>
<keyword evidence="5" id="KW-0539">Nucleus</keyword>
<dbReference type="Proteomes" id="UP000184330">
    <property type="component" value="Unassembled WGS sequence"/>
</dbReference>
<comment type="subcellular location">
    <subcellularLocation>
        <location evidence="1">Nucleus</location>
    </subcellularLocation>
</comment>
<keyword evidence="2" id="KW-0805">Transcription regulation</keyword>
<dbReference type="AlphaFoldDB" id="A0A1L7XKL4"/>
<evidence type="ECO:0000256" key="1">
    <source>
        <dbReference type="ARBA" id="ARBA00004123"/>
    </source>
</evidence>
<dbReference type="InterPro" id="IPR051089">
    <property type="entry name" value="prtT"/>
</dbReference>
<feature type="region of interest" description="Disordered" evidence="6">
    <location>
        <begin position="117"/>
        <end position="142"/>
    </location>
</feature>
<accession>A0A1L7XKL4</accession>
<dbReference type="EMBL" id="FJOG01000032">
    <property type="protein sequence ID" value="CZR65600.1"/>
    <property type="molecule type" value="Genomic_DNA"/>
</dbReference>
<sequence length="692" mass="77474">MPQLCKKQDEMCERDCGREMWKVRFLLSCVEIKTDQRFRCHRLNKDCEPASAVRKKRVSKRAASSTSTNTAALEEKLDGIVQLLQRSQSSIPGVQQLESQLRNASLDLGTFDSRTLSSSGFRAPDQISQGDGNVPHTSGYGSSFAVNDPSLMSSDMLDGLAQRLDQNGRSRIGQEGSILFPVNGPPTPATSTASNSTAPDRPEISANYLLESDAELEECLEAFRTKMLPCFPIVCIRAETTLAELRKERPFLFLIIRTICSKNFERQTALVLHIRKVLGREILVEGTKNLDLLHGILVFAAWCHVYGCIKHINSALIHLTISLAFELGITRPPPSEPVRILQNYTAQGCPKPMNGMKLERTMEERRAVIGLFLTSSIFANFFQRIEPMHSTRYLHECLHVLEEEKDCPTDDLLVYLVRVQLICNKGSALAVNEVLGDADVGVPTELYVKTLKLQLDNLERSIPQELKSNVILKLHIFNTTLTLHEHSLSATTLKPTCPDLTNPLQRIESLWLCLNAVKYWFETFFEESISLSYIHFSGAIVTQMGHCLMALFRLSTLEAPEIAWDCQKVRREIDLGEIIKRIIDSWEQVTRGAGMGMSSVCENGDAQAHNGPRFYATKVLHVVRNCWEAKIAAMAAADAEGRVGFGEDDGIVNDFGTTGAQHVDAWDFGAMNMDILDDTWMRDVLRGYDFLV</sequence>
<dbReference type="CDD" id="cd12148">
    <property type="entry name" value="fungal_TF_MHR"/>
    <property type="match status" value="1"/>
</dbReference>
<dbReference type="GO" id="GO:0000976">
    <property type="term" value="F:transcription cis-regulatory region binding"/>
    <property type="evidence" value="ECO:0007669"/>
    <property type="project" value="TreeGrafter"/>
</dbReference>
<evidence type="ECO:0000256" key="6">
    <source>
        <dbReference type="SAM" id="MobiDB-lite"/>
    </source>
</evidence>
<dbReference type="OrthoDB" id="1600564at2759"/>
<organism evidence="7 8">
    <name type="scientific">Phialocephala subalpina</name>
    <dbReference type="NCBI Taxonomy" id="576137"/>
    <lineage>
        <taxon>Eukaryota</taxon>
        <taxon>Fungi</taxon>
        <taxon>Dikarya</taxon>
        <taxon>Ascomycota</taxon>
        <taxon>Pezizomycotina</taxon>
        <taxon>Leotiomycetes</taxon>
        <taxon>Helotiales</taxon>
        <taxon>Mollisiaceae</taxon>
        <taxon>Phialocephala</taxon>
        <taxon>Phialocephala fortinii species complex</taxon>
    </lineage>
</organism>
<dbReference type="PANTHER" id="PTHR31845:SF32">
    <property type="entry name" value="MISCELLANEOUS ZN(II)2CYS6 TRANSCRIPTION FACTOR (EUROFUNG)-RELATED"/>
    <property type="match status" value="1"/>
</dbReference>
<dbReference type="STRING" id="576137.A0A1L7XKL4"/>
<gene>
    <name evidence="7" type="ORF">PAC_15500</name>
</gene>
<feature type="region of interest" description="Disordered" evidence="6">
    <location>
        <begin position="177"/>
        <end position="201"/>
    </location>
</feature>
<keyword evidence="4" id="KW-0804">Transcription</keyword>
<evidence type="ECO:0008006" key="9">
    <source>
        <dbReference type="Google" id="ProtNLM"/>
    </source>
</evidence>